<dbReference type="SUPFAM" id="SSF109604">
    <property type="entry name" value="HD-domain/PDEase-like"/>
    <property type="match status" value="1"/>
</dbReference>
<dbReference type="InterPro" id="IPR006674">
    <property type="entry name" value="HD_domain"/>
</dbReference>
<comment type="caution">
    <text evidence="2">The sequence shown here is derived from an EMBL/GenBank/DDBJ whole genome shotgun (WGS) entry which is preliminary data.</text>
</comment>
<feature type="non-terminal residue" evidence="2">
    <location>
        <position position="275"/>
    </location>
</feature>
<feature type="domain" description="HD/PDEase" evidence="1">
    <location>
        <begin position="51"/>
        <end position="188"/>
    </location>
</feature>
<reference evidence="2" key="1">
    <citation type="journal article" date="2014" name="Front. Microbiol.">
        <title>High frequency of phylogenetically diverse reductive dehalogenase-homologous genes in deep subseafloor sedimentary metagenomes.</title>
        <authorList>
            <person name="Kawai M."/>
            <person name="Futagami T."/>
            <person name="Toyoda A."/>
            <person name="Takaki Y."/>
            <person name="Nishi S."/>
            <person name="Hori S."/>
            <person name="Arai W."/>
            <person name="Tsubouchi T."/>
            <person name="Morono Y."/>
            <person name="Uchiyama I."/>
            <person name="Ito T."/>
            <person name="Fujiyama A."/>
            <person name="Inagaki F."/>
            <person name="Takami H."/>
        </authorList>
    </citation>
    <scope>NUCLEOTIDE SEQUENCE</scope>
    <source>
        <strain evidence="2">Expedition CK06-06</strain>
    </source>
</reference>
<gene>
    <name evidence="2" type="ORF">S01H1_30767</name>
</gene>
<dbReference type="PANTHER" id="PTHR11373:SF4">
    <property type="entry name" value="DEOXYNUCLEOSIDE TRIPHOSPHATE TRIPHOSPHOHYDROLASE SAMHD1"/>
    <property type="match status" value="1"/>
</dbReference>
<dbReference type="Gene3D" id="1.10.3210.10">
    <property type="entry name" value="Hypothetical protein af1432"/>
    <property type="match status" value="1"/>
</dbReference>
<dbReference type="GO" id="GO:0008832">
    <property type="term" value="F:dGTPase activity"/>
    <property type="evidence" value="ECO:0007669"/>
    <property type="project" value="TreeGrafter"/>
</dbReference>
<dbReference type="SMART" id="SM00471">
    <property type="entry name" value="HDc"/>
    <property type="match status" value="1"/>
</dbReference>
<feature type="non-terminal residue" evidence="2">
    <location>
        <position position="1"/>
    </location>
</feature>
<dbReference type="PANTHER" id="PTHR11373">
    <property type="entry name" value="DEOXYNUCLEOSIDE TRIPHOSPHATE TRIPHOSPHOHYDROLASE"/>
    <property type="match status" value="1"/>
</dbReference>
<evidence type="ECO:0000313" key="2">
    <source>
        <dbReference type="EMBL" id="GAF86430.1"/>
    </source>
</evidence>
<dbReference type="AlphaFoldDB" id="X0UD78"/>
<dbReference type="CDD" id="cd00077">
    <property type="entry name" value="HDc"/>
    <property type="match status" value="1"/>
</dbReference>
<sequence>GGDMRGKRLRDAVHGDIQLSGPEVALLDTPQMQRLRGIRQLGAAYLVYPGAQHTRFEHCLGTCWMAKRIVGELESHGGLALGEVESQAVSLAALAHDVTHIPFGHTFEDERRLLGRHDQSSLRYDLLLGRGELGEALNGSEAGRLALEILRPGSDGPEGRRHLHDIVNGTICADLLDYLRRDNYFCGLRYEFDDRIFHYFRVADGRLALAISQGGLLRRDALSEITNLLRIRYVLSERVYYHHAKIAAGVMISKAIEAAMQAGLSEEELCGLTDG</sequence>
<evidence type="ECO:0000259" key="1">
    <source>
        <dbReference type="SMART" id="SM00471"/>
    </source>
</evidence>
<accession>X0UD78</accession>
<dbReference type="EMBL" id="BARS01018954">
    <property type="protein sequence ID" value="GAF86430.1"/>
    <property type="molecule type" value="Genomic_DNA"/>
</dbReference>
<protein>
    <recommendedName>
        <fullName evidence="1">HD/PDEase domain-containing protein</fullName>
    </recommendedName>
</protein>
<name>X0UD78_9ZZZZ</name>
<dbReference type="Pfam" id="PF01966">
    <property type="entry name" value="HD"/>
    <property type="match status" value="1"/>
</dbReference>
<organism evidence="2">
    <name type="scientific">marine sediment metagenome</name>
    <dbReference type="NCBI Taxonomy" id="412755"/>
    <lineage>
        <taxon>unclassified sequences</taxon>
        <taxon>metagenomes</taxon>
        <taxon>ecological metagenomes</taxon>
    </lineage>
</organism>
<proteinExistence type="predicted"/>
<dbReference type="InterPro" id="IPR050135">
    <property type="entry name" value="dGTPase-like"/>
</dbReference>
<dbReference type="InterPro" id="IPR003607">
    <property type="entry name" value="HD/PDEase_dom"/>
</dbReference>
<dbReference type="GO" id="GO:0006203">
    <property type="term" value="P:dGTP catabolic process"/>
    <property type="evidence" value="ECO:0007669"/>
    <property type="project" value="TreeGrafter"/>
</dbReference>